<dbReference type="Pfam" id="PF03372">
    <property type="entry name" value="Exo_endo_phos"/>
    <property type="match status" value="1"/>
</dbReference>
<dbReference type="EMBL" id="BOPZ01000002">
    <property type="protein sequence ID" value="GIM27655.1"/>
    <property type="molecule type" value="Genomic_DNA"/>
</dbReference>
<comment type="caution">
    <text evidence="10">The sequence shown here is derived from an EMBL/GenBank/DDBJ whole genome shotgun (WGS) entry which is preliminary data.</text>
</comment>
<dbReference type="AlphaFoldDB" id="A0A919RY87"/>
<dbReference type="EC" id="3.4.21.-" evidence="8"/>
<evidence type="ECO:0000313" key="10">
    <source>
        <dbReference type="EMBL" id="GIM27655.1"/>
    </source>
</evidence>
<dbReference type="GO" id="GO:0004518">
    <property type="term" value="F:nuclease activity"/>
    <property type="evidence" value="ECO:0007669"/>
    <property type="project" value="UniProtKB-KW"/>
</dbReference>
<gene>
    <name evidence="10" type="ORF">CPJCM30710_03210</name>
</gene>
<evidence type="ECO:0000256" key="5">
    <source>
        <dbReference type="ARBA" id="ARBA00022801"/>
    </source>
</evidence>
<keyword evidence="6 8" id="KW-0720">Serine protease</keyword>
<accession>A0A919RY87</accession>
<dbReference type="SUPFAM" id="SSF54060">
    <property type="entry name" value="His-Me finger endonucleases"/>
    <property type="match status" value="1"/>
</dbReference>
<dbReference type="Pfam" id="PF13365">
    <property type="entry name" value="Trypsin_2"/>
    <property type="match status" value="1"/>
</dbReference>
<dbReference type="InterPro" id="IPR044925">
    <property type="entry name" value="His-Me_finger_sf"/>
</dbReference>
<proteinExistence type="inferred from homology"/>
<dbReference type="InterPro" id="IPR007346">
    <property type="entry name" value="Endonuclease-I"/>
</dbReference>
<dbReference type="Gene3D" id="3.60.10.10">
    <property type="entry name" value="Endonuclease/exonuclease/phosphatase"/>
    <property type="match status" value="1"/>
</dbReference>
<name>A0A919RY87_9CLOT</name>
<dbReference type="Proteomes" id="UP000679179">
    <property type="component" value="Unassembled WGS sequence"/>
</dbReference>
<dbReference type="Pfam" id="PF04231">
    <property type="entry name" value="Endonuclease_1"/>
    <property type="match status" value="1"/>
</dbReference>
<dbReference type="GO" id="GO:0004252">
    <property type="term" value="F:serine-type endopeptidase activity"/>
    <property type="evidence" value="ECO:0007669"/>
    <property type="project" value="InterPro"/>
</dbReference>
<protein>
    <recommendedName>
        <fullName evidence="8">Serine protease</fullName>
        <ecNumber evidence="8">3.4.21.-</ecNumber>
    </recommendedName>
</protein>
<dbReference type="InterPro" id="IPR008353">
    <property type="entry name" value="Peptidase_S1B_tx"/>
</dbReference>
<dbReference type="Gene3D" id="2.40.10.10">
    <property type="entry name" value="Trypsin-like serine proteases"/>
    <property type="match status" value="2"/>
</dbReference>
<dbReference type="PRINTS" id="PR00839">
    <property type="entry name" value="V8PROTEASE"/>
</dbReference>
<dbReference type="GO" id="GO:0006508">
    <property type="term" value="P:proteolysis"/>
    <property type="evidence" value="ECO:0007669"/>
    <property type="project" value="UniProtKB-KW"/>
</dbReference>
<evidence type="ECO:0000256" key="2">
    <source>
        <dbReference type="ARBA" id="ARBA00022670"/>
    </source>
</evidence>
<evidence type="ECO:0000256" key="1">
    <source>
        <dbReference type="ARBA" id="ARBA00008764"/>
    </source>
</evidence>
<dbReference type="InterPro" id="IPR005135">
    <property type="entry name" value="Endo/exonuclease/phosphatase"/>
</dbReference>
<dbReference type="PRINTS" id="PR01774">
    <property type="entry name" value="EXFOLTOXIN"/>
</dbReference>
<dbReference type="InterPro" id="IPR043504">
    <property type="entry name" value="Peptidase_S1_PA_chymotrypsin"/>
</dbReference>
<dbReference type="RefSeq" id="WP_212902413.1">
    <property type="nucleotide sequence ID" value="NZ_BOPZ01000002.1"/>
</dbReference>
<evidence type="ECO:0000313" key="11">
    <source>
        <dbReference type="Proteomes" id="UP000679179"/>
    </source>
</evidence>
<keyword evidence="4" id="KW-0732">Signal</keyword>
<dbReference type="PANTHER" id="PTHR33607">
    <property type="entry name" value="ENDONUCLEASE-1"/>
    <property type="match status" value="1"/>
</dbReference>
<keyword evidence="3" id="KW-0540">Nuclease</keyword>
<dbReference type="SUPFAM" id="SSF50494">
    <property type="entry name" value="Trypsin-like serine proteases"/>
    <property type="match status" value="1"/>
</dbReference>
<feature type="active site" description="Charge relay system" evidence="7">
    <location>
        <position position="117"/>
    </location>
</feature>
<reference evidence="10" key="1">
    <citation type="submission" date="2021-03" db="EMBL/GenBank/DDBJ databases">
        <title>Taxonomic study of Clostridium polyendosporum from meadow-gley soil under rice.</title>
        <authorList>
            <person name="Kobayashi H."/>
            <person name="Tanizawa Y."/>
            <person name="Yagura M."/>
        </authorList>
    </citation>
    <scope>NUCLEOTIDE SEQUENCE</scope>
    <source>
        <strain evidence="10">JCM 30710</strain>
    </source>
</reference>
<evidence type="ECO:0000256" key="6">
    <source>
        <dbReference type="ARBA" id="ARBA00022825"/>
    </source>
</evidence>
<dbReference type="SUPFAM" id="SSF56219">
    <property type="entry name" value="DNase I-like"/>
    <property type="match status" value="1"/>
</dbReference>
<evidence type="ECO:0000256" key="3">
    <source>
        <dbReference type="ARBA" id="ARBA00022722"/>
    </source>
</evidence>
<evidence type="ECO:0000256" key="8">
    <source>
        <dbReference type="RuleBase" id="RU004296"/>
    </source>
</evidence>
<dbReference type="InterPro" id="IPR009003">
    <property type="entry name" value="Peptidase_S1_PA"/>
</dbReference>
<comment type="similarity">
    <text evidence="1 8">Belongs to the peptidase S1B family.</text>
</comment>
<evidence type="ECO:0000256" key="4">
    <source>
        <dbReference type="ARBA" id="ARBA00022729"/>
    </source>
</evidence>
<keyword evidence="2 8" id="KW-0645">Protease</keyword>
<evidence type="ECO:0000256" key="7">
    <source>
        <dbReference type="PIRSR" id="PIRSR608256-1"/>
    </source>
</evidence>
<feature type="active site" description="Charge relay system" evidence="7">
    <location>
        <position position="160"/>
    </location>
</feature>
<organism evidence="10 11">
    <name type="scientific">Clostridium polyendosporum</name>
    <dbReference type="NCBI Taxonomy" id="69208"/>
    <lineage>
        <taxon>Bacteria</taxon>
        <taxon>Bacillati</taxon>
        <taxon>Bacillota</taxon>
        <taxon>Clostridia</taxon>
        <taxon>Eubacteriales</taxon>
        <taxon>Clostridiaceae</taxon>
        <taxon>Clostridium</taxon>
    </lineage>
</organism>
<keyword evidence="11" id="KW-1185">Reference proteome</keyword>
<dbReference type="InterPro" id="IPR036691">
    <property type="entry name" value="Endo/exonu/phosph_ase_sf"/>
</dbReference>
<feature type="active site" description="Charge relay system" evidence="7">
    <location>
        <position position="231"/>
    </location>
</feature>
<evidence type="ECO:0000259" key="9">
    <source>
        <dbReference type="Pfam" id="PF03372"/>
    </source>
</evidence>
<keyword evidence="5 8" id="KW-0378">Hydrolase</keyword>
<dbReference type="InterPro" id="IPR008256">
    <property type="entry name" value="Peptidase_S1B"/>
</dbReference>
<sequence length="914" mass="104828">MINTFNKNKPISLIGKEYALKGVNPLEPKVFRDLVKRRAMDILNITPNNEEWEVDESVRKEVEKNIYEKIHKENNLLPVDFLYKGVEKARAVCRISTPDGLGTGFLIDKGMIMTNNHVIQSKEIAEQSFAEFYYEADKQVVKVKLKPEDIFITSVVDDLDFTIVSCENLGIEDIKPVHLLRSSVTITRGEFVNIIQHPNGRKKEVALQDNKVTYVYDKVIRYNTDTEPGSSGSAVFNNKWELVALHHAGWFTDDNNQEAENEGIRISAIVNRLIKLANEGNQNASRILTTVEGTSPYLGLFDVHGLIQNEKDLLEVEIPSFKGDKRFADIGFWNIEHFNNSVNQQRVTNVAKIVANLSMDVLGLVEVENSALDRLVVELKKSSINMNYVYLNAEGTQDLAVLYDVETTNVELRNDINEKYKSILSSKTNLGNDVFPKKREPLFVKCIVKEEDKDIEFLMIVVHLKAFGDPESMTRRKLAANIISVIIDDLRKDESFKNIPIVLGGDFNQTLDGDILGSLIDSPYLFTLTTDDAKAGYVSYIGNRFSLIDHIIVSNDVKLGSISDDDAAIVRLDKSIRRYVNNISDHVPLVVRLIYKNAGNIPEYFRNKHNSLCTIVKDEDSIEKTLLKLHINKSKLENQINYYNEEQDKLLINEYYTDIHFNIGDKKILFKDISKLVTNTHTKWLSYDKSKRELFSLVDLRENGLIKSIYSGKLTDPEELIREDYELEKVKKQACKGLLVDARYLTQVDKEEIIEIIESTCNCNVEHVVPQSWFNHKSPMKGDLHHLFTCEKACNQFRDDDEYYDFPDYNPESNIERTISNCGKGEFEKFEPESGKGEVARAVLYFLLRYPGKIKENRRNRINIDLLLTWHKEFPVSLYEKHRNKAIYELQGNRNPLIDFPQCANGIDFSLSLV</sequence>
<feature type="domain" description="Endonuclease/exonuclease/phosphatase" evidence="9">
    <location>
        <begin position="333"/>
        <end position="586"/>
    </location>
</feature>
<dbReference type="PANTHER" id="PTHR33607:SF2">
    <property type="entry name" value="ENDONUCLEASE-1"/>
    <property type="match status" value="1"/>
</dbReference>